<proteinExistence type="predicted"/>
<feature type="domain" description="Phospholipid/glycerol acyltransferase" evidence="3">
    <location>
        <begin position="58"/>
        <end position="168"/>
    </location>
</feature>
<gene>
    <name evidence="4" type="ORF">SAMN04489726_3238</name>
</gene>
<dbReference type="Proteomes" id="UP000183376">
    <property type="component" value="Chromosome I"/>
</dbReference>
<dbReference type="eggNOG" id="COG0204">
    <property type="taxonomic scope" value="Bacteria"/>
</dbReference>
<dbReference type="GO" id="GO:0003841">
    <property type="term" value="F:1-acylglycerol-3-phosphate O-acyltransferase activity"/>
    <property type="evidence" value="ECO:0007669"/>
    <property type="project" value="TreeGrafter"/>
</dbReference>
<protein>
    <submittedName>
        <fullName evidence="4">1-acyl-sn-glycerol-3-phosphate acyltransferase</fullName>
    </submittedName>
</protein>
<dbReference type="AlphaFoldDB" id="A0A1G9VU13"/>
<keyword evidence="1 4" id="KW-0808">Transferase</keyword>
<dbReference type="SUPFAM" id="SSF69593">
    <property type="entry name" value="Glycerol-3-phosphate (1)-acyltransferase"/>
    <property type="match status" value="1"/>
</dbReference>
<dbReference type="SMART" id="SM00563">
    <property type="entry name" value="PlsC"/>
    <property type="match status" value="1"/>
</dbReference>
<evidence type="ECO:0000313" key="5">
    <source>
        <dbReference type="Proteomes" id="UP000183376"/>
    </source>
</evidence>
<dbReference type="CDD" id="cd07989">
    <property type="entry name" value="LPLAT_AGPAT-like"/>
    <property type="match status" value="1"/>
</dbReference>
<dbReference type="GO" id="GO:0005886">
    <property type="term" value="C:plasma membrane"/>
    <property type="evidence" value="ECO:0007669"/>
    <property type="project" value="TreeGrafter"/>
</dbReference>
<evidence type="ECO:0000256" key="1">
    <source>
        <dbReference type="ARBA" id="ARBA00022679"/>
    </source>
</evidence>
<dbReference type="PANTHER" id="PTHR10434:SF11">
    <property type="entry name" value="1-ACYL-SN-GLYCEROL-3-PHOSPHATE ACYLTRANSFERASE"/>
    <property type="match status" value="1"/>
</dbReference>
<sequence length="238" mass="25687">MSAAGMGTAGKSTEGTGLPDGAWPRFHDACRRLGALVVHVVFRVRVHRGELIPRTGPLVLVSNHTAFLDGPVLFCVVRRRSVFLVKHENYRGLLGRFLRRLGQLPVRRGTPDRTPLLTAVRLLRSGGVVAVFPEGTRGTGEVAQAQHGAAWLARSGEALVLPVACRGIRRPPGSRRRFRPRVDVLVGEPFAVPMGKGRVVLAAATERVRSELSGLVTELDRLLAGELGAPKKAKGERA</sequence>
<dbReference type="Pfam" id="PF01553">
    <property type="entry name" value="Acyltransferase"/>
    <property type="match status" value="1"/>
</dbReference>
<name>A0A1G9VU13_ALLAB</name>
<accession>A0A1G9VU13</accession>
<organism evidence="4 5">
    <name type="scientific">Allokutzneria albata</name>
    <name type="common">Kibdelosporangium albatum</name>
    <dbReference type="NCBI Taxonomy" id="211114"/>
    <lineage>
        <taxon>Bacteria</taxon>
        <taxon>Bacillati</taxon>
        <taxon>Actinomycetota</taxon>
        <taxon>Actinomycetes</taxon>
        <taxon>Pseudonocardiales</taxon>
        <taxon>Pseudonocardiaceae</taxon>
        <taxon>Allokutzneria</taxon>
    </lineage>
</organism>
<keyword evidence="5" id="KW-1185">Reference proteome</keyword>
<dbReference type="RefSeq" id="WP_081900531.1">
    <property type="nucleotide sequence ID" value="NZ_JOEF01000019.1"/>
</dbReference>
<evidence type="ECO:0000313" key="4">
    <source>
        <dbReference type="EMBL" id="SDM75728.1"/>
    </source>
</evidence>
<dbReference type="STRING" id="211114.SAMN04489726_3238"/>
<evidence type="ECO:0000256" key="2">
    <source>
        <dbReference type="ARBA" id="ARBA00023315"/>
    </source>
</evidence>
<keyword evidence="2 4" id="KW-0012">Acyltransferase</keyword>
<dbReference type="InterPro" id="IPR002123">
    <property type="entry name" value="Plipid/glycerol_acylTrfase"/>
</dbReference>
<dbReference type="PANTHER" id="PTHR10434">
    <property type="entry name" value="1-ACYL-SN-GLYCEROL-3-PHOSPHATE ACYLTRANSFERASE"/>
    <property type="match status" value="1"/>
</dbReference>
<dbReference type="EMBL" id="LT629701">
    <property type="protein sequence ID" value="SDM75728.1"/>
    <property type="molecule type" value="Genomic_DNA"/>
</dbReference>
<reference evidence="4 5" key="1">
    <citation type="submission" date="2016-10" db="EMBL/GenBank/DDBJ databases">
        <authorList>
            <person name="de Groot N.N."/>
        </authorList>
    </citation>
    <scope>NUCLEOTIDE SEQUENCE [LARGE SCALE GENOMIC DNA]</scope>
    <source>
        <strain evidence="4 5">DSM 44149</strain>
    </source>
</reference>
<dbReference type="GO" id="GO:0006654">
    <property type="term" value="P:phosphatidic acid biosynthetic process"/>
    <property type="evidence" value="ECO:0007669"/>
    <property type="project" value="TreeGrafter"/>
</dbReference>
<evidence type="ECO:0000259" key="3">
    <source>
        <dbReference type="SMART" id="SM00563"/>
    </source>
</evidence>